<evidence type="ECO:0000256" key="1">
    <source>
        <dbReference type="ARBA" id="ARBA00008842"/>
    </source>
</evidence>
<dbReference type="OrthoDB" id="14833at2759"/>
<dbReference type="InterPro" id="IPR037239">
    <property type="entry name" value="OSBP_sf"/>
</dbReference>
<evidence type="ECO:0000313" key="2">
    <source>
        <dbReference type="EMBL" id="KAF9133379.1"/>
    </source>
</evidence>
<proteinExistence type="inferred from homology"/>
<dbReference type="PANTHER" id="PTHR10972">
    <property type="entry name" value="OXYSTEROL-BINDING PROTEIN-RELATED"/>
    <property type="match status" value="1"/>
</dbReference>
<sequence length="69" mass="7705">MADPINNPATDGDDTEIVEEGNRSILLDLISQLSKGSDLHRVTLPTFVLEPRSMLERITDFMSHPEIIV</sequence>
<feature type="non-terminal residue" evidence="2">
    <location>
        <position position="69"/>
    </location>
</feature>
<gene>
    <name evidence="2" type="ORF">BG015_003564</name>
</gene>
<dbReference type="GO" id="GO:0005829">
    <property type="term" value="C:cytosol"/>
    <property type="evidence" value="ECO:0007669"/>
    <property type="project" value="TreeGrafter"/>
</dbReference>
<reference evidence="2" key="1">
    <citation type="journal article" date="2020" name="Fungal Divers.">
        <title>Resolving the Mortierellaceae phylogeny through synthesis of multi-gene phylogenetics and phylogenomics.</title>
        <authorList>
            <person name="Vandepol N."/>
            <person name="Liber J."/>
            <person name="Desiro A."/>
            <person name="Na H."/>
            <person name="Kennedy M."/>
            <person name="Barry K."/>
            <person name="Grigoriev I.V."/>
            <person name="Miller A.N."/>
            <person name="O'Donnell K."/>
            <person name="Stajich J.E."/>
            <person name="Bonito G."/>
        </authorList>
    </citation>
    <scope>NUCLEOTIDE SEQUENCE</scope>
    <source>
        <strain evidence="2">NRRL 6426</strain>
    </source>
</reference>
<dbReference type="SUPFAM" id="SSF144000">
    <property type="entry name" value="Oxysterol-binding protein-like"/>
    <property type="match status" value="1"/>
</dbReference>
<dbReference type="PANTHER" id="PTHR10972:SF102">
    <property type="entry name" value="OXYSTEROL-BINDING PROTEIN"/>
    <property type="match status" value="1"/>
</dbReference>
<dbReference type="GO" id="GO:0016020">
    <property type="term" value="C:membrane"/>
    <property type="evidence" value="ECO:0007669"/>
    <property type="project" value="TreeGrafter"/>
</dbReference>
<name>A0A9P5RLR0_9FUNG</name>
<comment type="caution">
    <text evidence="2">The sequence shown here is derived from an EMBL/GenBank/DDBJ whole genome shotgun (WGS) entry which is preliminary data.</text>
</comment>
<dbReference type="GO" id="GO:0032934">
    <property type="term" value="F:sterol binding"/>
    <property type="evidence" value="ECO:0007669"/>
    <property type="project" value="TreeGrafter"/>
</dbReference>
<organism evidence="2 3">
    <name type="scientific">Linnemannia schmuckeri</name>
    <dbReference type="NCBI Taxonomy" id="64567"/>
    <lineage>
        <taxon>Eukaryota</taxon>
        <taxon>Fungi</taxon>
        <taxon>Fungi incertae sedis</taxon>
        <taxon>Mucoromycota</taxon>
        <taxon>Mortierellomycotina</taxon>
        <taxon>Mortierellomycetes</taxon>
        <taxon>Mortierellales</taxon>
        <taxon>Mortierellaceae</taxon>
        <taxon>Linnemannia</taxon>
    </lineage>
</organism>
<dbReference type="Pfam" id="PF01237">
    <property type="entry name" value="Oxysterol_BP"/>
    <property type="match status" value="1"/>
</dbReference>
<keyword evidence="3" id="KW-1185">Reference proteome</keyword>
<dbReference type="AlphaFoldDB" id="A0A9P5RLR0"/>
<comment type="similarity">
    <text evidence="1">Belongs to the OSBP family.</text>
</comment>
<evidence type="ECO:0000313" key="3">
    <source>
        <dbReference type="Proteomes" id="UP000748756"/>
    </source>
</evidence>
<dbReference type="Proteomes" id="UP000748756">
    <property type="component" value="Unassembled WGS sequence"/>
</dbReference>
<dbReference type="EMBL" id="JAAAUQ010001797">
    <property type="protein sequence ID" value="KAF9133379.1"/>
    <property type="molecule type" value="Genomic_DNA"/>
</dbReference>
<accession>A0A9P5RLR0</accession>
<protein>
    <submittedName>
        <fullName evidence="2">Uncharacterized protein</fullName>
    </submittedName>
</protein>
<dbReference type="InterPro" id="IPR000648">
    <property type="entry name" value="Oxysterol-bd"/>
</dbReference>